<protein>
    <submittedName>
        <fullName evidence="2">Uncharacterized protein</fullName>
    </submittedName>
</protein>
<dbReference type="WBParaSite" id="BXY_1748500.1">
    <property type="protein sequence ID" value="BXY_1748500.1"/>
    <property type="gene ID" value="BXY_1748500"/>
</dbReference>
<name>A0A1I7SWQ4_BURXY</name>
<dbReference type="Proteomes" id="UP000095284">
    <property type="component" value="Unplaced"/>
</dbReference>
<reference evidence="2" key="1">
    <citation type="submission" date="2016-11" db="UniProtKB">
        <authorList>
            <consortium name="WormBaseParasite"/>
        </authorList>
    </citation>
    <scope>IDENTIFICATION</scope>
</reference>
<proteinExistence type="predicted"/>
<organism evidence="1 2">
    <name type="scientific">Bursaphelenchus xylophilus</name>
    <name type="common">Pinewood nematode worm</name>
    <name type="synonym">Aphelenchoides xylophilus</name>
    <dbReference type="NCBI Taxonomy" id="6326"/>
    <lineage>
        <taxon>Eukaryota</taxon>
        <taxon>Metazoa</taxon>
        <taxon>Ecdysozoa</taxon>
        <taxon>Nematoda</taxon>
        <taxon>Chromadorea</taxon>
        <taxon>Rhabditida</taxon>
        <taxon>Tylenchina</taxon>
        <taxon>Tylenchomorpha</taxon>
        <taxon>Aphelenchoidea</taxon>
        <taxon>Aphelenchoididae</taxon>
        <taxon>Bursaphelenchus</taxon>
    </lineage>
</organism>
<evidence type="ECO:0000313" key="2">
    <source>
        <dbReference type="WBParaSite" id="BXY_1748500.1"/>
    </source>
</evidence>
<accession>A0A1I7SWQ4</accession>
<sequence>MTVSGPIQKASCIGNIRLGGSSKRFQTCSPDVRKCCIIPNFSLFHLRQFTKPLNSNDIENKIPSDMFYTSAEWGCLQGVDESGGCGTGTIPRGLGSNLRIRAHFGGDSGGHDRH</sequence>
<dbReference type="AlphaFoldDB" id="A0A1I7SWQ4"/>
<evidence type="ECO:0000313" key="1">
    <source>
        <dbReference type="Proteomes" id="UP000095284"/>
    </source>
</evidence>